<proteinExistence type="inferred from homology"/>
<evidence type="ECO:0000259" key="4">
    <source>
        <dbReference type="Pfam" id="PF05118"/>
    </source>
</evidence>
<dbReference type="InterPro" id="IPR011990">
    <property type="entry name" value="TPR-like_helical_dom_sf"/>
</dbReference>
<accession>A0A1G6ZDN1</accession>
<dbReference type="PANTHER" id="PTHR46332">
    <property type="entry name" value="ASPARTATE BETA-HYDROXYLASE DOMAIN-CONTAINING PROTEIN 2"/>
    <property type="match status" value="1"/>
</dbReference>
<evidence type="ECO:0000256" key="1">
    <source>
        <dbReference type="ARBA" id="ARBA00007730"/>
    </source>
</evidence>
<evidence type="ECO:0000313" key="6">
    <source>
        <dbReference type="Proteomes" id="UP000199603"/>
    </source>
</evidence>
<dbReference type="InterPro" id="IPR027443">
    <property type="entry name" value="IPNS-like_sf"/>
</dbReference>
<sequence length="420" mass="47004">MQQNIEALVQAALRAVQHGQVAQAVSLWRQVRQLRPDHPLALHHLGMEALHRGATIEAIELLQQAHRAAPGEPMTLVSLAMALRERADSDGEARALTQALSLDPYCLPALLAKAALIEREAGPRAAASHYRNALQVAPPERAWPPQLRTALAHAKHCVDRASDALSEFLEARLGVAREKLSPSEAERWREAGALLAGRSQPYPSKPNRLLVPRLPAEPFFERAQFAWVSALERRTAEIREELNAVHAEAQAEFQPYVAYEPGTPVNQWKELNHSTRWSSYFLWQHGAPVEDHLRACPRTAEALAEVEMADIGGLCPNAMFSALAPHTHIPPHHGETNARLVVHLPLIVPEHCLYRVGFEQRRWKVGEVLIFDDSIEHEARNDSDELRVVLIFDVWNPLLSLAERDMVREISAALPEFERG</sequence>
<gene>
    <name evidence="5" type="ORF">SAMN04488509_11355</name>
</gene>
<name>A0A1G6ZDN1_9GAMM</name>
<evidence type="ECO:0000313" key="5">
    <source>
        <dbReference type="EMBL" id="SDE00393.1"/>
    </source>
</evidence>
<dbReference type="STRING" id="265719.SAMN04488509_11355"/>
<protein>
    <submittedName>
        <fullName evidence="5">Aspartyl/Asparaginyl beta-hydroxylase</fullName>
    </submittedName>
</protein>
<organism evidence="5 6">
    <name type="scientific">Aquimonas voraii</name>
    <dbReference type="NCBI Taxonomy" id="265719"/>
    <lineage>
        <taxon>Bacteria</taxon>
        <taxon>Pseudomonadati</taxon>
        <taxon>Pseudomonadota</taxon>
        <taxon>Gammaproteobacteria</taxon>
        <taxon>Lysobacterales</taxon>
        <taxon>Lysobacteraceae</taxon>
        <taxon>Aquimonas</taxon>
    </lineage>
</organism>
<comment type="similarity">
    <text evidence="1">Belongs to the aspartyl/asparaginyl beta-hydroxylase family.</text>
</comment>
<dbReference type="RefSeq" id="WP_091244846.1">
    <property type="nucleotide sequence ID" value="NZ_FNAG01000013.1"/>
</dbReference>
<dbReference type="SUPFAM" id="SSF48452">
    <property type="entry name" value="TPR-like"/>
    <property type="match status" value="1"/>
</dbReference>
<dbReference type="Proteomes" id="UP000199603">
    <property type="component" value="Unassembled WGS sequence"/>
</dbReference>
<dbReference type="SUPFAM" id="SSF51197">
    <property type="entry name" value="Clavaminate synthase-like"/>
    <property type="match status" value="1"/>
</dbReference>
<dbReference type="OrthoDB" id="21665at2"/>
<dbReference type="AlphaFoldDB" id="A0A1G6ZDN1"/>
<evidence type="ECO:0000256" key="2">
    <source>
        <dbReference type="ARBA" id="ARBA00022964"/>
    </source>
</evidence>
<dbReference type="Gene3D" id="1.25.40.10">
    <property type="entry name" value="Tetratricopeptide repeat domain"/>
    <property type="match status" value="1"/>
</dbReference>
<dbReference type="PANTHER" id="PTHR46332:SF5">
    <property type="entry name" value="ASPARTATE BETA-HYDROXYLASE DOMAIN CONTAINING 2"/>
    <property type="match status" value="1"/>
</dbReference>
<evidence type="ECO:0000256" key="3">
    <source>
        <dbReference type="ARBA" id="ARBA00023002"/>
    </source>
</evidence>
<dbReference type="InterPro" id="IPR007803">
    <property type="entry name" value="Asp/Arg/Pro-Hydrxlase"/>
</dbReference>
<dbReference type="EMBL" id="FNAG01000013">
    <property type="protein sequence ID" value="SDE00393.1"/>
    <property type="molecule type" value="Genomic_DNA"/>
</dbReference>
<feature type="domain" description="Aspartyl/asparaginy/proline hydroxylase" evidence="4">
    <location>
        <begin position="233"/>
        <end position="397"/>
    </location>
</feature>
<dbReference type="Pfam" id="PF05118">
    <property type="entry name" value="Asp_Arg_Hydrox"/>
    <property type="match status" value="1"/>
</dbReference>
<keyword evidence="2" id="KW-0223">Dioxygenase</keyword>
<dbReference type="Gene3D" id="2.60.120.330">
    <property type="entry name" value="B-lactam Antibiotic, Isopenicillin N Synthase, Chain"/>
    <property type="match status" value="1"/>
</dbReference>
<dbReference type="GO" id="GO:0051213">
    <property type="term" value="F:dioxygenase activity"/>
    <property type="evidence" value="ECO:0007669"/>
    <property type="project" value="UniProtKB-KW"/>
</dbReference>
<dbReference type="InterPro" id="IPR051821">
    <property type="entry name" value="Asp/Asn_beta-hydroxylase"/>
</dbReference>
<keyword evidence="6" id="KW-1185">Reference proteome</keyword>
<keyword evidence="3" id="KW-0560">Oxidoreductase</keyword>
<dbReference type="GO" id="GO:0016020">
    <property type="term" value="C:membrane"/>
    <property type="evidence" value="ECO:0007669"/>
    <property type="project" value="TreeGrafter"/>
</dbReference>
<reference evidence="5 6" key="1">
    <citation type="submission" date="2016-10" db="EMBL/GenBank/DDBJ databases">
        <authorList>
            <person name="de Groot N.N."/>
        </authorList>
    </citation>
    <scope>NUCLEOTIDE SEQUENCE [LARGE SCALE GENOMIC DNA]</scope>
    <source>
        <strain evidence="5 6">DSM 16957</strain>
    </source>
</reference>